<keyword evidence="2 7" id="KW-0540">Nuclease</keyword>
<sequence length="142" mass="16396">MAENLISFQSDSIDFDLDKKDTIREWLRETVVAEGFDPGEIAFVFTGDESLLEINQKYLNHDTYTDIITFDYSEDETISGEIYISIERVRDNALKYAVNSTKELHRVMIHGILHLCGYSDKESDAKATMTGKEDYYLSLRTF</sequence>
<evidence type="ECO:0000256" key="6">
    <source>
        <dbReference type="ARBA" id="ARBA00022833"/>
    </source>
</evidence>
<dbReference type="InterPro" id="IPR023091">
    <property type="entry name" value="MetalPrtase_cat_dom_sf_prd"/>
</dbReference>
<dbReference type="NCBIfam" id="TIGR00043">
    <property type="entry name" value="rRNA maturation RNase YbeY"/>
    <property type="match status" value="1"/>
</dbReference>
<dbReference type="PANTHER" id="PTHR46986">
    <property type="entry name" value="ENDORIBONUCLEASE YBEY, CHLOROPLASTIC"/>
    <property type="match status" value="1"/>
</dbReference>
<keyword evidence="6 7" id="KW-0862">Zinc</keyword>
<keyword evidence="9" id="KW-1185">Reference proteome</keyword>
<evidence type="ECO:0000313" key="8">
    <source>
        <dbReference type="EMBL" id="NEN22126.1"/>
    </source>
</evidence>
<dbReference type="AlphaFoldDB" id="A0A7K3WKF7"/>
<proteinExistence type="inferred from homology"/>
<evidence type="ECO:0000256" key="7">
    <source>
        <dbReference type="HAMAP-Rule" id="MF_00009"/>
    </source>
</evidence>
<comment type="caution">
    <text evidence="8">The sequence shown here is derived from an EMBL/GenBank/DDBJ whole genome shotgun (WGS) entry which is preliminary data.</text>
</comment>
<accession>A0A7K3WKF7</accession>
<evidence type="ECO:0000256" key="1">
    <source>
        <dbReference type="ARBA" id="ARBA00010875"/>
    </source>
</evidence>
<evidence type="ECO:0000256" key="2">
    <source>
        <dbReference type="ARBA" id="ARBA00022722"/>
    </source>
</evidence>
<gene>
    <name evidence="7 8" type="primary">ybeY</name>
    <name evidence="8" type="ORF">G3O08_01240</name>
</gene>
<keyword evidence="5 7" id="KW-0378">Hydrolase</keyword>
<dbReference type="InterPro" id="IPR002036">
    <property type="entry name" value="YbeY"/>
</dbReference>
<protein>
    <recommendedName>
        <fullName evidence="7">Endoribonuclease YbeY</fullName>
        <ecNumber evidence="7">3.1.-.-</ecNumber>
    </recommendedName>
</protein>
<organism evidence="8 9">
    <name type="scientific">Cryomorpha ignava</name>
    <dbReference type="NCBI Taxonomy" id="101383"/>
    <lineage>
        <taxon>Bacteria</taxon>
        <taxon>Pseudomonadati</taxon>
        <taxon>Bacteroidota</taxon>
        <taxon>Flavobacteriia</taxon>
        <taxon>Flavobacteriales</taxon>
        <taxon>Cryomorphaceae</taxon>
        <taxon>Cryomorpha</taxon>
    </lineage>
</organism>
<keyword evidence="7" id="KW-0963">Cytoplasm</keyword>
<comment type="similarity">
    <text evidence="1 7">Belongs to the endoribonuclease YbeY family.</text>
</comment>
<keyword evidence="3 7" id="KW-0479">Metal-binding</keyword>
<dbReference type="GO" id="GO:0006364">
    <property type="term" value="P:rRNA processing"/>
    <property type="evidence" value="ECO:0007669"/>
    <property type="project" value="UniProtKB-UniRule"/>
</dbReference>
<dbReference type="Pfam" id="PF02130">
    <property type="entry name" value="YbeY"/>
    <property type="match status" value="1"/>
</dbReference>
<dbReference type="EMBL" id="JAAGVY010000001">
    <property type="protein sequence ID" value="NEN22126.1"/>
    <property type="molecule type" value="Genomic_DNA"/>
</dbReference>
<feature type="binding site" evidence="7">
    <location>
        <position position="120"/>
    </location>
    <ligand>
        <name>Zn(2+)</name>
        <dbReference type="ChEBI" id="CHEBI:29105"/>
        <note>catalytic</note>
    </ligand>
</feature>
<keyword evidence="7" id="KW-0698">rRNA processing</keyword>
<dbReference type="GO" id="GO:0005737">
    <property type="term" value="C:cytoplasm"/>
    <property type="evidence" value="ECO:0007669"/>
    <property type="project" value="UniProtKB-SubCell"/>
</dbReference>
<dbReference type="PANTHER" id="PTHR46986:SF1">
    <property type="entry name" value="ENDORIBONUCLEASE YBEY, CHLOROPLASTIC"/>
    <property type="match status" value="1"/>
</dbReference>
<reference evidence="8 9" key="1">
    <citation type="submission" date="2020-02" db="EMBL/GenBank/DDBJ databases">
        <title>Out from the shadows clarifying the taxonomy of the family Cryomorphaceae and related taxa by utilizing the GTDB taxonomic framework.</title>
        <authorList>
            <person name="Bowman J.P."/>
        </authorList>
    </citation>
    <scope>NUCLEOTIDE SEQUENCE [LARGE SCALE GENOMIC DNA]</scope>
    <source>
        <strain evidence="8 9">QSSC 1-22</strain>
    </source>
</reference>
<dbReference type="HAMAP" id="MF_00009">
    <property type="entry name" value="Endoribonucl_YbeY"/>
    <property type="match status" value="1"/>
</dbReference>
<dbReference type="SUPFAM" id="SSF55486">
    <property type="entry name" value="Metalloproteases ('zincins'), catalytic domain"/>
    <property type="match status" value="1"/>
</dbReference>
<feature type="binding site" evidence="7">
    <location>
        <position position="110"/>
    </location>
    <ligand>
        <name>Zn(2+)</name>
        <dbReference type="ChEBI" id="CHEBI:29105"/>
        <note>catalytic</note>
    </ligand>
</feature>
<feature type="binding site" evidence="7">
    <location>
        <position position="114"/>
    </location>
    <ligand>
        <name>Zn(2+)</name>
        <dbReference type="ChEBI" id="CHEBI:29105"/>
        <note>catalytic</note>
    </ligand>
</feature>
<dbReference type="GO" id="GO:0004521">
    <property type="term" value="F:RNA endonuclease activity"/>
    <property type="evidence" value="ECO:0007669"/>
    <property type="project" value="UniProtKB-UniRule"/>
</dbReference>
<dbReference type="GO" id="GO:0008270">
    <property type="term" value="F:zinc ion binding"/>
    <property type="evidence" value="ECO:0007669"/>
    <property type="project" value="UniProtKB-UniRule"/>
</dbReference>
<dbReference type="RefSeq" id="WP_163282839.1">
    <property type="nucleotide sequence ID" value="NZ_JAAGVY010000001.1"/>
</dbReference>
<keyword evidence="7" id="KW-0690">Ribosome biogenesis</keyword>
<dbReference type="Gene3D" id="3.40.390.30">
    <property type="entry name" value="Metalloproteases ('zincins'), catalytic domain"/>
    <property type="match status" value="1"/>
</dbReference>
<evidence type="ECO:0000256" key="3">
    <source>
        <dbReference type="ARBA" id="ARBA00022723"/>
    </source>
</evidence>
<evidence type="ECO:0000313" key="9">
    <source>
        <dbReference type="Proteomes" id="UP000486602"/>
    </source>
</evidence>
<name>A0A7K3WKF7_9FLAO</name>
<comment type="subcellular location">
    <subcellularLocation>
        <location evidence="7">Cytoplasm</location>
    </subcellularLocation>
</comment>
<comment type="cofactor">
    <cofactor evidence="7">
        <name>Zn(2+)</name>
        <dbReference type="ChEBI" id="CHEBI:29105"/>
    </cofactor>
    <text evidence="7">Binds 1 zinc ion.</text>
</comment>
<comment type="function">
    <text evidence="7">Single strand-specific metallo-endoribonuclease involved in late-stage 70S ribosome quality control and in maturation of the 3' terminus of the 16S rRNA.</text>
</comment>
<dbReference type="EC" id="3.1.-.-" evidence="7"/>
<evidence type="ECO:0000256" key="4">
    <source>
        <dbReference type="ARBA" id="ARBA00022759"/>
    </source>
</evidence>
<dbReference type="GO" id="GO:0004222">
    <property type="term" value="F:metalloendopeptidase activity"/>
    <property type="evidence" value="ECO:0007669"/>
    <property type="project" value="InterPro"/>
</dbReference>
<dbReference type="Proteomes" id="UP000486602">
    <property type="component" value="Unassembled WGS sequence"/>
</dbReference>
<keyword evidence="4 7" id="KW-0255">Endonuclease</keyword>
<evidence type="ECO:0000256" key="5">
    <source>
        <dbReference type="ARBA" id="ARBA00022801"/>
    </source>
</evidence>